<dbReference type="InterPro" id="IPR032710">
    <property type="entry name" value="NTF2-like_dom_sf"/>
</dbReference>
<protein>
    <recommendedName>
        <fullName evidence="3">SnoaL-like domain-containing protein</fullName>
    </recommendedName>
</protein>
<sequence>MARSKLLSTAYKLIDGFNAWDEDLIFGCRTEDCRHQFWPPRTPDAQGSDNAEARQHFLDTKDIFKNFHVDVLETAEDPEKHRVVMFAHAEMDTAAGGKILDYILLIDVDDTNDKIKRILQSTQTKDKPA</sequence>
<gene>
    <name evidence="1" type="ORF">AUEXF2481DRAFT_84132</name>
</gene>
<dbReference type="Gene3D" id="3.10.450.50">
    <property type="match status" value="1"/>
</dbReference>
<evidence type="ECO:0000313" key="1">
    <source>
        <dbReference type="EMBL" id="KEQ90228.1"/>
    </source>
</evidence>
<keyword evidence="2" id="KW-1185">Reference proteome</keyword>
<dbReference type="HOGENOM" id="CLU_108113_4_1_1"/>
<accession>A0A074XXC6</accession>
<dbReference type="EMBL" id="KL584797">
    <property type="protein sequence ID" value="KEQ90228.1"/>
    <property type="molecule type" value="Genomic_DNA"/>
</dbReference>
<reference evidence="1 2" key="1">
    <citation type="journal article" date="2014" name="BMC Genomics">
        <title>Genome sequencing of four Aureobasidium pullulans varieties: biotechnological potential, stress tolerance, and description of new species.</title>
        <authorList>
            <person name="Gostin Ar C."/>
            <person name="Ohm R.A."/>
            <person name="Kogej T."/>
            <person name="Sonjak S."/>
            <person name="Turk M."/>
            <person name="Zajc J."/>
            <person name="Zalar P."/>
            <person name="Grube M."/>
            <person name="Sun H."/>
            <person name="Han J."/>
            <person name="Sharma A."/>
            <person name="Chiniquy J."/>
            <person name="Ngan C.Y."/>
            <person name="Lipzen A."/>
            <person name="Barry K."/>
            <person name="Grigoriev I.V."/>
            <person name="Gunde-Cimerman N."/>
        </authorList>
    </citation>
    <scope>NUCLEOTIDE SEQUENCE [LARGE SCALE GENOMIC DNA]</scope>
    <source>
        <strain evidence="1 2">EXF-2481</strain>
    </source>
</reference>
<dbReference type="OrthoDB" id="3758478at2759"/>
<dbReference type="SUPFAM" id="SSF54427">
    <property type="entry name" value="NTF2-like"/>
    <property type="match status" value="1"/>
</dbReference>
<dbReference type="Proteomes" id="UP000030641">
    <property type="component" value="Unassembled WGS sequence"/>
</dbReference>
<evidence type="ECO:0008006" key="3">
    <source>
        <dbReference type="Google" id="ProtNLM"/>
    </source>
</evidence>
<organism evidence="1 2">
    <name type="scientific">Aureobasidium subglaciale (strain EXF-2481)</name>
    <name type="common">Aureobasidium pullulans var. subglaciale</name>
    <dbReference type="NCBI Taxonomy" id="1043005"/>
    <lineage>
        <taxon>Eukaryota</taxon>
        <taxon>Fungi</taxon>
        <taxon>Dikarya</taxon>
        <taxon>Ascomycota</taxon>
        <taxon>Pezizomycotina</taxon>
        <taxon>Dothideomycetes</taxon>
        <taxon>Dothideomycetidae</taxon>
        <taxon>Dothideales</taxon>
        <taxon>Saccotheciaceae</taxon>
        <taxon>Aureobasidium</taxon>
    </lineage>
</organism>
<name>A0A074XXC6_AURSE</name>
<dbReference type="STRING" id="1043005.A0A074XXC6"/>
<dbReference type="PANTHER" id="PTHR39598:SF1">
    <property type="entry name" value="AUSTINOID BIOSYNTHESIS CLUSTERS PROTEIN F-RELATED"/>
    <property type="match status" value="1"/>
</dbReference>
<proteinExistence type="predicted"/>
<dbReference type="RefSeq" id="XP_013338710.1">
    <property type="nucleotide sequence ID" value="XM_013483256.1"/>
</dbReference>
<evidence type="ECO:0000313" key="2">
    <source>
        <dbReference type="Proteomes" id="UP000030641"/>
    </source>
</evidence>
<dbReference type="InParanoid" id="A0A074XXC6"/>
<dbReference type="AlphaFoldDB" id="A0A074XXC6"/>
<dbReference type="OMA" id="HEFWPAS"/>
<dbReference type="GeneID" id="25371792"/>
<dbReference type="InterPro" id="IPR050977">
    <property type="entry name" value="Fungal_Meroterpenoid_Isomerase"/>
</dbReference>
<dbReference type="PANTHER" id="PTHR39598">
    <property type="entry name" value="AUSTINOL SYNTHESIS PROTEIN F-RELATED"/>
    <property type="match status" value="1"/>
</dbReference>